<gene>
    <name evidence="1" type="ORF">HMPREF9420_1474</name>
</gene>
<protein>
    <submittedName>
        <fullName evidence="1">Uncharacterized protein</fullName>
    </submittedName>
</protein>
<organism evidence="1 2">
    <name type="scientific">Segatella salivae DSM 15606</name>
    <dbReference type="NCBI Taxonomy" id="888832"/>
    <lineage>
        <taxon>Bacteria</taxon>
        <taxon>Pseudomonadati</taxon>
        <taxon>Bacteroidota</taxon>
        <taxon>Bacteroidia</taxon>
        <taxon>Bacteroidales</taxon>
        <taxon>Prevotellaceae</taxon>
        <taxon>Segatella</taxon>
    </lineage>
</organism>
<dbReference type="AlphaFoldDB" id="E6MPQ6"/>
<dbReference type="EMBL" id="AEQO01000124">
    <property type="protein sequence ID" value="EFV04411.1"/>
    <property type="molecule type" value="Genomic_DNA"/>
</dbReference>
<keyword evidence="2" id="KW-1185">Reference proteome</keyword>
<name>E6MPQ6_9BACT</name>
<reference evidence="1 2" key="1">
    <citation type="submission" date="2010-12" db="EMBL/GenBank/DDBJ databases">
        <authorList>
            <person name="Muzny D."/>
            <person name="Qin X."/>
            <person name="Deng J."/>
            <person name="Jiang H."/>
            <person name="Liu Y."/>
            <person name="Qu J."/>
            <person name="Song X.-Z."/>
            <person name="Zhang L."/>
            <person name="Thornton R."/>
            <person name="Coyle M."/>
            <person name="Francisco L."/>
            <person name="Jackson L."/>
            <person name="Javaid M."/>
            <person name="Korchina V."/>
            <person name="Kovar C."/>
            <person name="Mata R."/>
            <person name="Mathew T."/>
            <person name="Ngo R."/>
            <person name="Nguyen L."/>
            <person name="Nguyen N."/>
            <person name="Okwuonu G."/>
            <person name="Ongeri F."/>
            <person name="Pham C."/>
            <person name="Simmons D."/>
            <person name="Wilczek-Boney K."/>
            <person name="Hale W."/>
            <person name="Jakkamsetti A."/>
            <person name="Pham P."/>
            <person name="Ruth R."/>
            <person name="San Lucas F."/>
            <person name="Warren J."/>
            <person name="Zhang J."/>
            <person name="Zhao Z."/>
            <person name="Zhou C."/>
            <person name="Zhu D."/>
            <person name="Lee S."/>
            <person name="Bess C."/>
            <person name="Blankenburg K."/>
            <person name="Forbes L."/>
            <person name="Fu Q."/>
            <person name="Gubbala S."/>
            <person name="Hirani K."/>
            <person name="Jayaseelan J.C."/>
            <person name="Lara F."/>
            <person name="Munidasa M."/>
            <person name="Palculict T."/>
            <person name="Patil S."/>
            <person name="Pu L.-L."/>
            <person name="Saada N."/>
            <person name="Tang L."/>
            <person name="Weissenberger G."/>
            <person name="Zhu Y."/>
            <person name="Hemphill L."/>
            <person name="Shang Y."/>
            <person name="Youmans B."/>
            <person name="Ayvaz T."/>
            <person name="Ross M."/>
            <person name="Santibanez J."/>
            <person name="Aqrawi P."/>
            <person name="Gross S."/>
            <person name="Joshi V."/>
            <person name="Fowler G."/>
            <person name="Nazareth L."/>
            <person name="Reid J."/>
            <person name="Worley K."/>
            <person name="Petrosino J."/>
            <person name="Highlander S."/>
            <person name="Gibbs R."/>
        </authorList>
    </citation>
    <scope>NUCLEOTIDE SEQUENCE [LARGE SCALE GENOMIC DNA]</scope>
    <source>
        <strain evidence="1 2">DSM 15606</strain>
    </source>
</reference>
<evidence type="ECO:0000313" key="2">
    <source>
        <dbReference type="Proteomes" id="UP000003874"/>
    </source>
</evidence>
<dbReference type="HOGENOM" id="CLU_3220279_0_0_10"/>
<evidence type="ECO:0000313" key="1">
    <source>
        <dbReference type="EMBL" id="EFV04411.1"/>
    </source>
</evidence>
<accession>E6MPQ6</accession>
<proteinExistence type="predicted"/>
<dbReference type="Proteomes" id="UP000003874">
    <property type="component" value="Unassembled WGS sequence"/>
</dbReference>
<comment type="caution">
    <text evidence="1">The sequence shown here is derived from an EMBL/GenBank/DDBJ whole genome shotgun (WGS) entry which is preliminary data.</text>
</comment>
<sequence>MLRFGNIHNGKYIHLNIGTTPMALHVRIFIMANELIGGGDDVNN</sequence>